<dbReference type="AlphaFoldDB" id="A0A078R9W4"/>
<dbReference type="PATRIC" id="fig|1339350.3.peg.1131"/>
<gene>
    <name evidence="1" type="ORF">M097_1179</name>
</gene>
<sequence>MTVFRPVLYVLEYKTNTFRAKVLCAQCIHLRAPPFYC</sequence>
<dbReference type="Proteomes" id="UP000028134">
    <property type="component" value="Unassembled WGS sequence"/>
</dbReference>
<protein>
    <submittedName>
        <fullName evidence="1">Uncharacterized protein</fullName>
    </submittedName>
</protein>
<evidence type="ECO:0000313" key="2">
    <source>
        <dbReference type="Proteomes" id="UP000028134"/>
    </source>
</evidence>
<comment type="caution">
    <text evidence="1">The sequence shown here is derived from an EMBL/GenBank/DDBJ whole genome shotgun (WGS) entry which is preliminary data.</text>
</comment>
<name>A0A078R9W4_PHOVU</name>
<reference evidence="1 2" key="1">
    <citation type="submission" date="2014-04" db="EMBL/GenBank/DDBJ databases">
        <authorList>
            <person name="Sears C."/>
            <person name="Carroll K."/>
            <person name="Sack B.R."/>
            <person name="Qadri F."/>
            <person name="Myers L.L."/>
            <person name="Chung G.-T."/>
            <person name="Escheverria P."/>
            <person name="Fraser C.M."/>
            <person name="Sadzewicz L."/>
            <person name="Shefchek K.A."/>
            <person name="Tallon L."/>
            <person name="Das S.P."/>
            <person name="Daugherty S."/>
            <person name="Mongodin E.F."/>
        </authorList>
    </citation>
    <scope>NUCLEOTIDE SEQUENCE [LARGE SCALE GENOMIC DNA]</scope>
    <source>
        <strain evidence="2">3775 SL(B) 10 (iv)</strain>
    </source>
</reference>
<accession>A0A078R9W4</accession>
<organism evidence="1 2">
    <name type="scientific">Phocaeicola vulgatus str. 3775 SL</name>
    <name type="common">B</name>
    <name type="synonym">iv</name>
    <dbReference type="NCBI Taxonomy" id="1339350"/>
    <lineage>
        <taxon>Bacteria</taxon>
        <taxon>Pseudomonadati</taxon>
        <taxon>Bacteroidota</taxon>
        <taxon>Bacteroidia</taxon>
        <taxon>Bacteroidales</taxon>
        <taxon>Bacteroidaceae</taxon>
        <taxon>Phocaeicola</taxon>
    </lineage>
</organism>
<dbReference type="EMBL" id="JNHI01000005">
    <property type="protein sequence ID" value="KDS32304.1"/>
    <property type="molecule type" value="Genomic_DNA"/>
</dbReference>
<evidence type="ECO:0000313" key="1">
    <source>
        <dbReference type="EMBL" id="KDS32304.1"/>
    </source>
</evidence>
<proteinExistence type="predicted"/>